<dbReference type="EMBL" id="GBXM01046660">
    <property type="protein sequence ID" value="JAH61917.1"/>
    <property type="molecule type" value="Transcribed_RNA"/>
</dbReference>
<dbReference type="AlphaFoldDB" id="A0A0E9U866"/>
<keyword evidence="1" id="KW-1133">Transmembrane helix</keyword>
<accession>A0A0E9U866</accession>
<keyword evidence="1" id="KW-0472">Membrane</keyword>
<sequence length="51" mass="5858">MVHRVFFIALKCFSSFFFFVVVVCFACQYTFLGRSLARMDMCHMPLKGGAP</sequence>
<name>A0A0E9U866_ANGAN</name>
<evidence type="ECO:0000256" key="1">
    <source>
        <dbReference type="SAM" id="Phobius"/>
    </source>
</evidence>
<reference evidence="2" key="2">
    <citation type="journal article" date="2015" name="Fish Shellfish Immunol.">
        <title>Early steps in the European eel (Anguilla anguilla)-Vibrio vulnificus interaction in the gills: Role of the RtxA13 toxin.</title>
        <authorList>
            <person name="Callol A."/>
            <person name="Pajuelo D."/>
            <person name="Ebbesson L."/>
            <person name="Teles M."/>
            <person name="MacKenzie S."/>
            <person name="Amaro C."/>
        </authorList>
    </citation>
    <scope>NUCLEOTIDE SEQUENCE</scope>
</reference>
<keyword evidence="1" id="KW-0812">Transmembrane</keyword>
<evidence type="ECO:0000313" key="2">
    <source>
        <dbReference type="EMBL" id="JAH61917.1"/>
    </source>
</evidence>
<organism evidence="2">
    <name type="scientific">Anguilla anguilla</name>
    <name type="common">European freshwater eel</name>
    <name type="synonym">Muraena anguilla</name>
    <dbReference type="NCBI Taxonomy" id="7936"/>
    <lineage>
        <taxon>Eukaryota</taxon>
        <taxon>Metazoa</taxon>
        <taxon>Chordata</taxon>
        <taxon>Craniata</taxon>
        <taxon>Vertebrata</taxon>
        <taxon>Euteleostomi</taxon>
        <taxon>Actinopterygii</taxon>
        <taxon>Neopterygii</taxon>
        <taxon>Teleostei</taxon>
        <taxon>Anguilliformes</taxon>
        <taxon>Anguillidae</taxon>
        <taxon>Anguilla</taxon>
    </lineage>
</organism>
<reference evidence="2" key="1">
    <citation type="submission" date="2014-11" db="EMBL/GenBank/DDBJ databases">
        <authorList>
            <person name="Amaro Gonzalez C."/>
        </authorList>
    </citation>
    <scope>NUCLEOTIDE SEQUENCE</scope>
</reference>
<proteinExistence type="predicted"/>
<feature type="transmembrane region" description="Helical" evidence="1">
    <location>
        <begin position="6"/>
        <end position="31"/>
    </location>
</feature>
<protein>
    <submittedName>
        <fullName evidence="2">Uncharacterized protein</fullName>
    </submittedName>
</protein>